<dbReference type="InterPro" id="IPR007278">
    <property type="entry name" value="DUF397"/>
</dbReference>
<sequence length="65" mass="6952">MTRSELPQLSWRVSSYTGNSGNCVEIATLPDGACAVRDTKDRDGGVLVLGASQWSAFLTHIQRGA</sequence>
<dbReference type="Pfam" id="PF04149">
    <property type="entry name" value="DUF397"/>
    <property type="match status" value="1"/>
</dbReference>
<accession>A0A840NKL8</accession>
<dbReference type="Proteomes" id="UP000580474">
    <property type="component" value="Unassembled WGS sequence"/>
</dbReference>
<keyword evidence="3" id="KW-1185">Reference proteome</keyword>
<organism evidence="2 3">
    <name type="scientific">Saccharopolyspora gloriosae</name>
    <dbReference type="NCBI Taxonomy" id="455344"/>
    <lineage>
        <taxon>Bacteria</taxon>
        <taxon>Bacillati</taxon>
        <taxon>Actinomycetota</taxon>
        <taxon>Actinomycetes</taxon>
        <taxon>Pseudonocardiales</taxon>
        <taxon>Pseudonocardiaceae</taxon>
        <taxon>Saccharopolyspora</taxon>
    </lineage>
</organism>
<name>A0A840NKL8_9PSEU</name>
<protein>
    <recommendedName>
        <fullName evidence="1">DUF397 domain-containing protein</fullName>
    </recommendedName>
</protein>
<dbReference type="RefSeq" id="WP_184480266.1">
    <property type="nucleotide sequence ID" value="NZ_JACHIV010000001.1"/>
</dbReference>
<comment type="caution">
    <text evidence="2">The sequence shown here is derived from an EMBL/GenBank/DDBJ whole genome shotgun (WGS) entry which is preliminary data.</text>
</comment>
<evidence type="ECO:0000259" key="1">
    <source>
        <dbReference type="Pfam" id="PF04149"/>
    </source>
</evidence>
<gene>
    <name evidence="2" type="ORF">BJ969_003663</name>
</gene>
<evidence type="ECO:0000313" key="3">
    <source>
        <dbReference type="Proteomes" id="UP000580474"/>
    </source>
</evidence>
<dbReference type="EMBL" id="JACHIV010000001">
    <property type="protein sequence ID" value="MBB5070575.1"/>
    <property type="molecule type" value="Genomic_DNA"/>
</dbReference>
<evidence type="ECO:0000313" key="2">
    <source>
        <dbReference type="EMBL" id="MBB5070575.1"/>
    </source>
</evidence>
<dbReference type="AlphaFoldDB" id="A0A840NKL8"/>
<feature type="domain" description="DUF397" evidence="1">
    <location>
        <begin position="10"/>
        <end position="61"/>
    </location>
</feature>
<proteinExistence type="predicted"/>
<reference evidence="2 3" key="1">
    <citation type="submission" date="2020-08" db="EMBL/GenBank/DDBJ databases">
        <title>Sequencing the genomes of 1000 actinobacteria strains.</title>
        <authorList>
            <person name="Klenk H.-P."/>
        </authorList>
    </citation>
    <scope>NUCLEOTIDE SEQUENCE [LARGE SCALE GENOMIC DNA]</scope>
    <source>
        <strain evidence="2 3">DSM 45582</strain>
    </source>
</reference>